<evidence type="ECO:0000256" key="2">
    <source>
        <dbReference type="ARBA" id="ARBA00022679"/>
    </source>
</evidence>
<dbReference type="PROSITE" id="PS00095">
    <property type="entry name" value="C5_MTASE_2"/>
    <property type="match status" value="1"/>
</dbReference>
<dbReference type="InterPro" id="IPR001387">
    <property type="entry name" value="Cro/C1-type_HTH"/>
</dbReference>
<dbReference type="PROSITE" id="PS00094">
    <property type="entry name" value="C5_MTASE_1"/>
    <property type="match status" value="1"/>
</dbReference>
<comment type="caution">
    <text evidence="8">The sequence shown here is derived from an EMBL/GenBank/DDBJ whole genome shotgun (WGS) entry which is preliminary data.</text>
</comment>
<dbReference type="AlphaFoldDB" id="A0AA46DZE4"/>
<dbReference type="InterPro" id="IPR050750">
    <property type="entry name" value="C5-MTase"/>
</dbReference>
<dbReference type="InterPro" id="IPR031303">
    <property type="entry name" value="C5_meth_CS"/>
</dbReference>
<organism evidence="8 9">
    <name type="scientific">Hypnocyclicus thermotrophus</name>
    <dbReference type="NCBI Taxonomy" id="1627895"/>
    <lineage>
        <taxon>Bacteria</taxon>
        <taxon>Fusobacteriati</taxon>
        <taxon>Fusobacteriota</taxon>
        <taxon>Fusobacteriia</taxon>
        <taxon>Fusobacteriales</taxon>
        <taxon>Fusobacteriaceae</taxon>
        <taxon>Hypnocyclicus</taxon>
    </lineage>
</organism>
<dbReference type="PANTHER" id="PTHR46098">
    <property type="entry name" value="TRNA (CYTOSINE(38)-C(5))-METHYLTRANSFERASE"/>
    <property type="match status" value="1"/>
</dbReference>
<protein>
    <recommendedName>
        <fullName evidence="7">Cytosine-specific methyltransferase</fullName>
        <ecNumber evidence="7">2.1.1.37</ecNumber>
    </recommendedName>
</protein>
<dbReference type="Proteomes" id="UP000294678">
    <property type="component" value="Unassembled WGS sequence"/>
</dbReference>
<comment type="catalytic activity">
    <reaction evidence="7">
        <text>a 2'-deoxycytidine in DNA + S-adenosyl-L-methionine = a 5-methyl-2'-deoxycytidine in DNA + S-adenosyl-L-homocysteine + H(+)</text>
        <dbReference type="Rhea" id="RHEA:13681"/>
        <dbReference type="Rhea" id="RHEA-COMP:11369"/>
        <dbReference type="Rhea" id="RHEA-COMP:11370"/>
        <dbReference type="ChEBI" id="CHEBI:15378"/>
        <dbReference type="ChEBI" id="CHEBI:57856"/>
        <dbReference type="ChEBI" id="CHEBI:59789"/>
        <dbReference type="ChEBI" id="CHEBI:85452"/>
        <dbReference type="ChEBI" id="CHEBI:85454"/>
        <dbReference type="EC" id="2.1.1.37"/>
    </reaction>
</comment>
<evidence type="ECO:0000256" key="3">
    <source>
        <dbReference type="ARBA" id="ARBA00022691"/>
    </source>
</evidence>
<sequence length="394" mass="45006">MTNTSVSIELTKGQIITNIRKKIDVTRKEFSDALGLSKEEEKELKFWETDKKEVPDEVYKKILAFPTEPPFVAPSIENSRFTQIDLFAGIGGIRLGFQRHGGRTVFSSEWDKFAQKTYRINYGEMPAGDITQIDEKDIPDHDILLAGFPCQPFSQAGLKKGFEDARGTLFFNIAKILREKRPKAFMLENVKQLRGHDKGRTLKVILSILNELNYYVPEPEVLNAYHFGVPQNRERIIIVGFNKDYLPADFVKFKYPKGYVDDSVNVGMILEKEVPDRFTISDKLYQGHLERKKAHKKKGNGFGFCLFNSNSKYTSTISARYYKDGSEALIEQNGKNPRMLTPRECARLQGFPEEFIIAVSNSQAYKQFGNSVCINVIDAVAKSMLDYLGQYRIL</sequence>
<evidence type="ECO:0000256" key="1">
    <source>
        <dbReference type="ARBA" id="ARBA00022603"/>
    </source>
</evidence>
<accession>A0AA46DZE4</accession>
<comment type="similarity">
    <text evidence="5 6">Belongs to the class I-like SAM-binding methyltransferase superfamily. C5-methyltransferase family.</text>
</comment>
<evidence type="ECO:0000256" key="4">
    <source>
        <dbReference type="ARBA" id="ARBA00022747"/>
    </source>
</evidence>
<dbReference type="CDD" id="cd00315">
    <property type="entry name" value="Cyt_C5_DNA_methylase"/>
    <property type="match status" value="1"/>
</dbReference>
<evidence type="ECO:0000313" key="9">
    <source>
        <dbReference type="Proteomes" id="UP000294678"/>
    </source>
</evidence>
<keyword evidence="3 5" id="KW-0949">S-adenosyl-L-methionine</keyword>
<dbReference type="InterPro" id="IPR029063">
    <property type="entry name" value="SAM-dependent_MTases_sf"/>
</dbReference>
<dbReference type="Pfam" id="PF00145">
    <property type="entry name" value="DNA_methylase"/>
    <property type="match status" value="1"/>
</dbReference>
<evidence type="ECO:0000313" key="8">
    <source>
        <dbReference type="EMBL" id="TDT71560.1"/>
    </source>
</evidence>
<proteinExistence type="inferred from homology"/>
<dbReference type="PANTHER" id="PTHR46098:SF1">
    <property type="entry name" value="TRNA (CYTOSINE(38)-C(5))-METHYLTRANSFERASE"/>
    <property type="match status" value="1"/>
</dbReference>
<evidence type="ECO:0000256" key="5">
    <source>
        <dbReference type="PROSITE-ProRule" id="PRU01016"/>
    </source>
</evidence>
<dbReference type="CDD" id="cd00093">
    <property type="entry name" value="HTH_XRE"/>
    <property type="match status" value="1"/>
</dbReference>
<dbReference type="InterPro" id="IPR018117">
    <property type="entry name" value="C5_DNA_meth_AS"/>
</dbReference>
<keyword evidence="1 5" id="KW-0489">Methyltransferase</keyword>
<dbReference type="EC" id="2.1.1.37" evidence="7"/>
<dbReference type="SUPFAM" id="SSF53335">
    <property type="entry name" value="S-adenosyl-L-methionine-dependent methyltransferases"/>
    <property type="match status" value="1"/>
</dbReference>
<evidence type="ECO:0000256" key="6">
    <source>
        <dbReference type="RuleBase" id="RU000416"/>
    </source>
</evidence>
<dbReference type="EMBL" id="SOBG01000003">
    <property type="protein sequence ID" value="TDT71560.1"/>
    <property type="molecule type" value="Genomic_DNA"/>
</dbReference>
<keyword evidence="9" id="KW-1185">Reference proteome</keyword>
<keyword evidence="4" id="KW-0680">Restriction system</keyword>
<dbReference type="GO" id="GO:0003886">
    <property type="term" value="F:DNA (cytosine-5-)-methyltransferase activity"/>
    <property type="evidence" value="ECO:0007669"/>
    <property type="project" value="UniProtKB-EC"/>
</dbReference>
<reference evidence="8 9" key="1">
    <citation type="submission" date="2019-03" db="EMBL/GenBank/DDBJ databases">
        <title>Genomic Encyclopedia of Type Strains, Phase IV (KMG-IV): sequencing the most valuable type-strain genomes for metagenomic binning, comparative biology and taxonomic classification.</title>
        <authorList>
            <person name="Goeker M."/>
        </authorList>
    </citation>
    <scope>NUCLEOTIDE SEQUENCE [LARGE SCALE GENOMIC DNA]</scope>
    <source>
        <strain evidence="8 9">DSM 100055</strain>
    </source>
</reference>
<dbReference type="PROSITE" id="PS51679">
    <property type="entry name" value="SAM_MT_C5"/>
    <property type="match status" value="1"/>
</dbReference>
<dbReference type="InterPro" id="IPR001525">
    <property type="entry name" value="C5_MeTfrase"/>
</dbReference>
<dbReference type="GO" id="GO:0009307">
    <property type="term" value="P:DNA restriction-modification system"/>
    <property type="evidence" value="ECO:0007669"/>
    <property type="project" value="UniProtKB-KW"/>
</dbReference>
<keyword evidence="2 5" id="KW-0808">Transferase</keyword>
<dbReference type="NCBIfam" id="TIGR00675">
    <property type="entry name" value="dcm"/>
    <property type="match status" value="1"/>
</dbReference>
<gene>
    <name evidence="8" type="ORF">EV215_0938</name>
</gene>
<feature type="active site" evidence="5">
    <location>
        <position position="150"/>
    </location>
</feature>
<dbReference type="GO" id="GO:0032259">
    <property type="term" value="P:methylation"/>
    <property type="evidence" value="ECO:0007669"/>
    <property type="project" value="UniProtKB-KW"/>
</dbReference>
<dbReference type="Gene3D" id="3.40.50.150">
    <property type="entry name" value="Vaccinia Virus protein VP39"/>
    <property type="match status" value="1"/>
</dbReference>
<dbReference type="PRINTS" id="PR00105">
    <property type="entry name" value="C5METTRFRASE"/>
</dbReference>
<name>A0AA46DZE4_9FUSO</name>
<evidence type="ECO:0000256" key="7">
    <source>
        <dbReference type="RuleBase" id="RU000417"/>
    </source>
</evidence>
<dbReference type="Gene3D" id="3.90.120.30">
    <property type="match status" value="1"/>
</dbReference>